<reference evidence="1" key="1">
    <citation type="submission" date="2021-03" db="EMBL/GenBank/DDBJ databases">
        <authorList>
            <consortium name="DOE Joint Genome Institute"/>
            <person name="Ahrendt S."/>
            <person name="Looney B.P."/>
            <person name="Miyauchi S."/>
            <person name="Morin E."/>
            <person name="Drula E."/>
            <person name="Courty P.E."/>
            <person name="Chicoki N."/>
            <person name="Fauchery L."/>
            <person name="Kohler A."/>
            <person name="Kuo A."/>
            <person name="Labutti K."/>
            <person name="Pangilinan J."/>
            <person name="Lipzen A."/>
            <person name="Riley R."/>
            <person name="Andreopoulos W."/>
            <person name="He G."/>
            <person name="Johnson J."/>
            <person name="Barry K.W."/>
            <person name="Grigoriev I.V."/>
            <person name="Nagy L."/>
            <person name="Hibbett D."/>
            <person name="Henrissat B."/>
            <person name="Matheny P.B."/>
            <person name="Labbe J."/>
            <person name="Martin F."/>
        </authorList>
    </citation>
    <scope>NUCLEOTIDE SEQUENCE</scope>
    <source>
        <strain evidence="1">HHB10654</strain>
    </source>
</reference>
<reference evidence="1" key="2">
    <citation type="journal article" date="2022" name="New Phytol.">
        <title>Evolutionary transition to the ectomycorrhizal habit in the genomes of a hyperdiverse lineage of mushroom-forming fungi.</title>
        <authorList>
            <person name="Looney B."/>
            <person name="Miyauchi S."/>
            <person name="Morin E."/>
            <person name="Drula E."/>
            <person name="Courty P.E."/>
            <person name="Kohler A."/>
            <person name="Kuo A."/>
            <person name="LaButti K."/>
            <person name="Pangilinan J."/>
            <person name="Lipzen A."/>
            <person name="Riley R."/>
            <person name="Andreopoulos W."/>
            <person name="He G."/>
            <person name="Johnson J."/>
            <person name="Nolan M."/>
            <person name="Tritt A."/>
            <person name="Barry K.W."/>
            <person name="Grigoriev I.V."/>
            <person name="Nagy L.G."/>
            <person name="Hibbett D."/>
            <person name="Henrissat B."/>
            <person name="Matheny P.B."/>
            <person name="Labbe J."/>
            <person name="Martin F.M."/>
        </authorList>
    </citation>
    <scope>NUCLEOTIDE SEQUENCE</scope>
    <source>
        <strain evidence="1">HHB10654</strain>
    </source>
</reference>
<evidence type="ECO:0000313" key="1">
    <source>
        <dbReference type="EMBL" id="KAI0068319.1"/>
    </source>
</evidence>
<name>A0ACB8TIR0_9AGAM</name>
<sequence>MSSDELPLPYGWVKEVDPRTDHPFYVDTKADPPRAIWVHPYNDEQYLNEHPDVKEKVGNMKQQMLEAHDSKASLRERRHSIGGHESADREEGPSTAGPSKGKGKRNFFGKIKDKAIGTKEEREAHKKEMQRIQAERYKQRQELLRAQQERFAKRQAEYEEAQRQRAAQFPPQQYGPPSGNPYAMYGDRGYGDPYAYGSPGYGYNNNAYVDPYYGNNGYGRGGRGGGFGGGGGGSALPLIGALAGGLLLGDILF</sequence>
<protein>
    <submittedName>
        <fullName evidence="1">Uncharacterized protein</fullName>
    </submittedName>
</protein>
<accession>A0ACB8TIR0</accession>
<evidence type="ECO:0000313" key="2">
    <source>
        <dbReference type="Proteomes" id="UP000814140"/>
    </source>
</evidence>
<proteinExistence type="predicted"/>
<keyword evidence="2" id="KW-1185">Reference proteome</keyword>
<organism evidence="1 2">
    <name type="scientific">Artomyces pyxidatus</name>
    <dbReference type="NCBI Taxonomy" id="48021"/>
    <lineage>
        <taxon>Eukaryota</taxon>
        <taxon>Fungi</taxon>
        <taxon>Dikarya</taxon>
        <taxon>Basidiomycota</taxon>
        <taxon>Agaricomycotina</taxon>
        <taxon>Agaricomycetes</taxon>
        <taxon>Russulales</taxon>
        <taxon>Auriscalpiaceae</taxon>
        <taxon>Artomyces</taxon>
    </lineage>
</organism>
<comment type="caution">
    <text evidence="1">The sequence shown here is derived from an EMBL/GenBank/DDBJ whole genome shotgun (WGS) entry which is preliminary data.</text>
</comment>
<dbReference type="EMBL" id="MU277188">
    <property type="protein sequence ID" value="KAI0068319.1"/>
    <property type="molecule type" value="Genomic_DNA"/>
</dbReference>
<dbReference type="Proteomes" id="UP000814140">
    <property type="component" value="Unassembled WGS sequence"/>
</dbReference>
<gene>
    <name evidence="1" type="ORF">BV25DRAFT_1911313</name>
</gene>